<reference evidence="1" key="1">
    <citation type="submission" date="2018-06" db="EMBL/GenBank/DDBJ databases">
        <authorList>
            <consortium name="Pathogen Informatics"/>
            <person name="Doyle S."/>
        </authorList>
    </citation>
    <scope>NUCLEOTIDE SEQUENCE</scope>
    <source>
        <strain evidence="1">NCTC13307</strain>
    </source>
</reference>
<name>A0A381IA73_CLODI</name>
<dbReference type="AlphaFoldDB" id="A0A381IA73"/>
<proteinExistence type="predicted"/>
<dbReference type="EMBL" id="UFWD01000001">
    <property type="protein sequence ID" value="SUY24789.1"/>
    <property type="molecule type" value="Genomic_DNA"/>
</dbReference>
<protein>
    <submittedName>
        <fullName evidence="1">ABC transporter substrate-binding protein</fullName>
    </submittedName>
</protein>
<accession>A0A381IA73</accession>
<organism evidence="1">
    <name type="scientific">Clostridioides difficile</name>
    <name type="common">Peptoclostridium difficile</name>
    <dbReference type="NCBI Taxonomy" id="1496"/>
    <lineage>
        <taxon>Bacteria</taxon>
        <taxon>Bacillati</taxon>
        <taxon>Bacillota</taxon>
        <taxon>Clostridia</taxon>
        <taxon>Peptostreptococcales</taxon>
        <taxon>Peptostreptococcaceae</taxon>
        <taxon>Clostridioides</taxon>
    </lineage>
</organism>
<gene>
    <name evidence="1" type="ORF">NCTC13307_02465</name>
</gene>
<sequence>MFKKIVAIASSIIVSTICLTGCDFNSNDKKGESSSSKNLDKVTIAEVTHSVFYAPQYAAITKGFFEDERYKD</sequence>
<evidence type="ECO:0000313" key="1">
    <source>
        <dbReference type="EMBL" id="SUY24789.1"/>
    </source>
</evidence>